<dbReference type="GO" id="GO:0016301">
    <property type="term" value="F:kinase activity"/>
    <property type="evidence" value="ECO:0007669"/>
    <property type="project" value="UniProtKB-KW"/>
</dbReference>
<dbReference type="KEGG" id="sfer:NCTC12278_01268"/>
<dbReference type="OrthoDB" id="2223205at2"/>
<keyword evidence="2" id="KW-1185">Reference proteome</keyword>
<dbReference type="EMBL" id="LS483343">
    <property type="protein sequence ID" value="SQF40693.1"/>
    <property type="molecule type" value="Genomic_DNA"/>
</dbReference>
<dbReference type="Gene3D" id="2.60.120.10">
    <property type="entry name" value="Jelly Rolls"/>
    <property type="match status" value="1"/>
</dbReference>
<evidence type="ECO:0000313" key="2">
    <source>
        <dbReference type="Proteomes" id="UP000249495"/>
    </source>
</evidence>
<dbReference type="STRING" id="1123303.GCA_000372425_00789"/>
<dbReference type="Proteomes" id="UP000249495">
    <property type="component" value="Chromosome 1"/>
</dbReference>
<dbReference type="SUPFAM" id="SSF51182">
    <property type="entry name" value="RmlC-like cupins"/>
    <property type="match status" value="1"/>
</dbReference>
<organism evidence="1 2">
    <name type="scientific">Streptococcus ferus</name>
    <dbReference type="NCBI Taxonomy" id="1345"/>
    <lineage>
        <taxon>Bacteria</taxon>
        <taxon>Bacillati</taxon>
        <taxon>Bacillota</taxon>
        <taxon>Bacilli</taxon>
        <taxon>Lactobacillales</taxon>
        <taxon>Streptococcaceae</taxon>
        <taxon>Streptococcus</taxon>
    </lineage>
</organism>
<proteinExistence type="predicted"/>
<keyword evidence="1" id="KW-0418">Kinase</keyword>
<dbReference type="InterPro" id="IPR014710">
    <property type="entry name" value="RmlC-like_jellyroll"/>
</dbReference>
<gene>
    <name evidence="1" type="ORF">NCTC12278_01268</name>
</gene>
<evidence type="ECO:0000313" key="1">
    <source>
        <dbReference type="EMBL" id="SQF40693.1"/>
    </source>
</evidence>
<accession>A0A2X3WA11</accession>
<dbReference type="AlphaFoldDB" id="A0A2X3WA11"/>
<dbReference type="InterPro" id="IPR011051">
    <property type="entry name" value="RmlC_Cupin_sf"/>
</dbReference>
<name>A0A2X3WA11_9STRE</name>
<sequence length="101" mass="11136">MIANLLELIHYHDGQIASRSLTKKLALDNPVTLYAIPAGESISHESSSLTKLIQVLEGSLQVEIVGETYCLNDSALMSIPANQRHHLYALKDTKLLQIEVP</sequence>
<keyword evidence="1" id="KW-0808">Transferase</keyword>
<protein>
    <submittedName>
        <fullName evidence="1">Acetate kinase</fullName>
    </submittedName>
</protein>
<dbReference type="RefSeq" id="WP_018030117.1">
    <property type="nucleotide sequence ID" value="NZ_LS483343.1"/>
</dbReference>
<reference evidence="1 2" key="1">
    <citation type="submission" date="2018-06" db="EMBL/GenBank/DDBJ databases">
        <authorList>
            <consortium name="Pathogen Informatics"/>
            <person name="Doyle S."/>
        </authorList>
    </citation>
    <scope>NUCLEOTIDE SEQUENCE [LARGE SCALE GENOMIC DNA]</scope>
    <source>
        <strain evidence="1 2">NCTC12278</strain>
    </source>
</reference>